<dbReference type="InterPro" id="IPR003597">
    <property type="entry name" value="Ig_C1-set"/>
</dbReference>
<sequence>MLIQQTQHNTSVLRVGTVFQLLCLLYKKLVAYSIKTTPIVDKNQEVQINCKHDDSTRILMFWYQQRKENASMTLIGSGYYQQSQNYEGQFKEQFTLTRNSAVEGTLTIKNTDVSHSAVYFCAFFMQQFISVNNYEPAYFGSGTKLTVLDPIKPKVTVLEPSVNECKNKKDKKRKKTLVCVATEFYPDHVKVFWQIDGKNITDGVATDEAAERIETPSVSYRITSRLRVSAKDWFTKGKNFSCIVSFYNGTDTTKYLGEISGIEGKFRKKYLMITNKAKLSYAVFIFKSCLYGAFVGFLVWRLQVC</sequence>
<dbReference type="PANTHER" id="PTHR23268">
    <property type="entry name" value="T-CELL RECEPTOR BETA CHAIN"/>
    <property type="match status" value="1"/>
</dbReference>
<feature type="transmembrane region" description="Helical" evidence="3">
    <location>
        <begin position="279"/>
        <end position="300"/>
    </location>
</feature>
<reference evidence="5" key="3">
    <citation type="submission" date="2025-09" db="UniProtKB">
        <authorList>
            <consortium name="Ensembl"/>
        </authorList>
    </citation>
    <scope>IDENTIFICATION</scope>
</reference>
<evidence type="ECO:0000256" key="3">
    <source>
        <dbReference type="SAM" id="Phobius"/>
    </source>
</evidence>
<dbReference type="GO" id="GO:0005886">
    <property type="term" value="C:plasma membrane"/>
    <property type="evidence" value="ECO:0007669"/>
    <property type="project" value="TreeGrafter"/>
</dbReference>
<dbReference type="InterPro" id="IPR013783">
    <property type="entry name" value="Ig-like_fold"/>
</dbReference>
<evidence type="ECO:0000256" key="1">
    <source>
        <dbReference type="ARBA" id="ARBA00022729"/>
    </source>
</evidence>
<keyword evidence="2" id="KW-0391">Immunity</keyword>
<feature type="domain" description="Ig-like" evidence="4">
    <location>
        <begin position="27"/>
        <end position="121"/>
    </location>
</feature>
<dbReference type="Ensembl" id="ENSMZET00005015756.1">
    <property type="protein sequence ID" value="ENSMZEP00005015263.1"/>
    <property type="gene ID" value="ENSMZEG00005011454.1"/>
</dbReference>
<dbReference type="Pfam" id="PF07654">
    <property type="entry name" value="C1-set"/>
    <property type="match status" value="1"/>
</dbReference>
<keyword evidence="3" id="KW-0812">Transmembrane</keyword>
<dbReference type="PANTHER" id="PTHR23268:SF102">
    <property type="entry name" value="IMMUNOGLOBULIN V-SET DOMAIN-CONTAINING PROTEIN"/>
    <property type="match status" value="1"/>
</dbReference>
<keyword evidence="3" id="KW-0472">Membrane</keyword>
<dbReference type="SUPFAM" id="SSF48726">
    <property type="entry name" value="Immunoglobulin"/>
    <property type="match status" value="2"/>
</dbReference>
<evidence type="ECO:0000256" key="2">
    <source>
        <dbReference type="ARBA" id="ARBA00022859"/>
    </source>
</evidence>
<feature type="domain" description="Ig-like" evidence="4">
    <location>
        <begin position="153"/>
        <end position="260"/>
    </location>
</feature>
<organism evidence="5 6">
    <name type="scientific">Maylandia zebra</name>
    <name type="common">zebra mbuna</name>
    <dbReference type="NCBI Taxonomy" id="106582"/>
    <lineage>
        <taxon>Eukaryota</taxon>
        <taxon>Metazoa</taxon>
        <taxon>Chordata</taxon>
        <taxon>Craniata</taxon>
        <taxon>Vertebrata</taxon>
        <taxon>Euteleostomi</taxon>
        <taxon>Actinopterygii</taxon>
        <taxon>Neopterygii</taxon>
        <taxon>Teleostei</taxon>
        <taxon>Neoteleostei</taxon>
        <taxon>Acanthomorphata</taxon>
        <taxon>Ovalentaria</taxon>
        <taxon>Cichlomorphae</taxon>
        <taxon>Cichliformes</taxon>
        <taxon>Cichlidae</taxon>
        <taxon>African cichlids</taxon>
        <taxon>Pseudocrenilabrinae</taxon>
        <taxon>Haplochromini</taxon>
        <taxon>Maylandia</taxon>
        <taxon>Maylandia zebra complex</taxon>
    </lineage>
</organism>
<accession>A0A3P9BZ57</accession>
<dbReference type="GO" id="GO:0007166">
    <property type="term" value="P:cell surface receptor signaling pathway"/>
    <property type="evidence" value="ECO:0007669"/>
    <property type="project" value="TreeGrafter"/>
</dbReference>
<dbReference type="InterPro" id="IPR013106">
    <property type="entry name" value="Ig_V-set"/>
</dbReference>
<dbReference type="STRING" id="106582.ENSMZEP00005015263"/>
<evidence type="ECO:0000313" key="6">
    <source>
        <dbReference type="Proteomes" id="UP000265160"/>
    </source>
</evidence>
<dbReference type="PROSITE" id="PS50835">
    <property type="entry name" value="IG_LIKE"/>
    <property type="match status" value="2"/>
</dbReference>
<dbReference type="Pfam" id="PF07686">
    <property type="entry name" value="V-set"/>
    <property type="match status" value="1"/>
</dbReference>
<keyword evidence="3" id="KW-1133">Transmembrane helix</keyword>
<protein>
    <recommendedName>
        <fullName evidence="4">Ig-like domain-containing protein</fullName>
    </recommendedName>
</protein>
<evidence type="ECO:0000313" key="5">
    <source>
        <dbReference type="Ensembl" id="ENSMZEP00005015263.1"/>
    </source>
</evidence>
<dbReference type="InterPro" id="IPR050413">
    <property type="entry name" value="TCR_beta_variable"/>
</dbReference>
<dbReference type="Proteomes" id="UP000265160">
    <property type="component" value="LG19"/>
</dbReference>
<reference evidence="5 6" key="1">
    <citation type="journal article" date="2014" name="Nature">
        <title>The genomic substrate for adaptive radiation in African cichlid fish.</title>
        <authorList>
            <person name="Brawand D."/>
            <person name="Wagner C.E."/>
            <person name="Li Y.I."/>
            <person name="Malinsky M."/>
            <person name="Keller I."/>
            <person name="Fan S."/>
            <person name="Simakov O."/>
            <person name="Ng A.Y."/>
            <person name="Lim Z.W."/>
            <person name="Bezault E."/>
            <person name="Turner-Maier J."/>
            <person name="Johnson J."/>
            <person name="Alcazar R."/>
            <person name="Noh H.J."/>
            <person name="Russell P."/>
            <person name="Aken B."/>
            <person name="Alfoldi J."/>
            <person name="Amemiya C."/>
            <person name="Azzouzi N."/>
            <person name="Baroiller J.F."/>
            <person name="Barloy-Hubler F."/>
            <person name="Berlin A."/>
            <person name="Bloomquist R."/>
            <person name="Carleton K.L."/>
            <person name="Conte M.A."/>
            <person name="D'Cotta H."/>
            <person name="Eshel O."/>
            <person name="Gaffney L."/>
            <person name="Galibert F."/>
            <person name="Gante H.F."/>
            <person name="Gnerre S."/>
            <person name="Greuter L."/>
            <person name="Guyon R."/>
            <person name="Haddad N.S."/>
            <person name="Haerty W."/>
            <person name="Harris R.M."/>
            <person name="Hofmann H.A."/>
            <person name="Hourlier T."/>
            <person name="Hulata G."/>
            <person name="Jaffe D.B."/>
            <person name="Lara M."/>
            <person name="Lee A.P."/>
            <person name="MacCallum I."/>
            <person name="Mwaiko S."/>
            <person name="Nikaido M."/>
            <person name="Nishihara H."/>
            <person name="Ozouf-Costaz C."/>
            <person name="Penman D.J."/>
            <person name="Przybylski D."/>
            <person name="Rakotomanga M."/>
            <person name="Renn S.C.P."/>
            <person name="Ribeiro F.J."/>
            <person name="Ron M."/>
            <person name="Salzburger W."/>
            <person name="Sanchez-Pulido L."/>
            <person name="Santos M.E."/>
            <person name="Searle S."/>
            <person name="Sharpe T."/>
            <person name="Swofford R."/>
            <person name="Tan F.J."/>
            <person name="Williams L."/>
            <person name="Young S."/>
            <person name="Yin S."/>
            <person name="Okada N."/>
            <person name="Kocher T.D."/>
            <person name="Miska E.A."/>
            <person name="Lander E.S."/>
            <person name="Venkatesh B."/>
            <person name="Fernald R.D."/>
            <person name="Meyer A."/>
            <person name="Ponting C.P."/>
            <person name="Streelman J.T."/>
            <person name="Lindblad-Toh K."/>
            <person name="Seehausen O."/>
            <person name="Di Palma F."/>
        </authorList>
    </citation>
    <scope>NUCLEOTIDE SEQUENCE</scope>
</reference>
<proteinExistence type="predicted"/>
<dbReference type="InterPro" id="IPR007110">
    <property type="entry name" value="Ig-like_dom"/>
</dbReference>
<evidence type="ECO:0000259" key="4">
    <source>
        <dbReference type="PROSITE" id="PS50835"/>
    </source>
</evidence>
<dbReference type="GeneTree" id="ENSGT00940000164625"/>
<reference evidence="5" key="2">
    <citation type="submission" date="2025-08" db="UniProtKB">
        <authorList>
            <consortium name="Ensembl"/>
        </authorList>
    </citation>
    <scope>IDENTIFICATION</scope>
</reference>
<keyword evidence="1" id="KW-0732">Signal</keyword>
<dbReference type="AlphaFoldDB" id="A0A3P9BZ57"/>
<dbReference type="InterPro" id="IPR003599">
    <property type="entry name" value="Ig_sub"/>
</dbReference>
<dbReference type="GO" id="GO:0002376">
    <property type="term" value="P:immune system process"/>
    <property type="evidence" value="ECO:0007669"/>
    <property type="project" value="UniProtKB-KW"/>
</dbReference>
<dbReference type="Gene3D" id="2.60.40.10">
    <property type="entry name" value="Immunoglobulins"/>
    <property type="match status" value="2"/>
</dbReference>
<keyword evidence="6" id="KW-1185">Reference proteome</keyword>
<dbReference type="SMART" id="SM00406">
    <property type="entry name" value="IGv"/>
    <property type="match status" value="1"/>
</dbReference>
<name>A0A3P9BZ57_9CICH</name>
<dbReference type="InterPro" id="IPR036179">
    <property type="entry name" value="Ig-like_dom_sf"/>
</dbReference>
<dbReference type="SMART" id="SM00407">
    <property type="entry name" value="IGc1"/>
    <property type="match status" value="1"/>
</dbReference>
<dbReference type="SMART" id="SM00409">
    <property type="entry name" value="IG"/>
    <property type="match status" value="1"/>
</dbReference>